<keyword evidence="3" id="KW-1185">Reference proteome</keyword>
<name>A0A816B8K6_9BILA</name>
<evidence type="ECO:0000313" key="1">
    <source>
        <dbReference type="EMBL" id="CAF1606887.1"/>
    </source>
</evidence>
<proteinExistence type="predicted"/>
<gene>
    <name evidence="1" type="ORF">GPM918_LOCUS42811</name>
    <name evidence="2" type="ORF">SRO942_LOCUS44145</name>
</gene>
<dbReference type="Proteomes" id="UP000663829">
    <property type="component" value="Unassembled WGS sequence"/>
</dbReference>
<evidence type="ECO:0000313" key="3">
    <source>
        <dbReference type="Proteomes" id="UP000663829"/>
    </source>
</evidence>
<dbReference type="Proteomes" id="UP000681722">
    <property type="component" value="Unassembled WGS sequence"/>
</dbReference>
<evidence type="ECO:0000313" key="2">
    <source>
        <dbReference type="EMBL" id="CAF4487244.1"/>
    </source>
</evidence>
<comment type="caution">
    <text evidence="1">The sequence shown here is derived from an EMBL/GenBank/DDBJ whole genome shotgun (WGS) entry which is preliminary data.</text>
</comment>
<dbReference type="AlphaFoldDB" id="A0A816B8K6"/>
<dbReference type="EMBL" id="CAJNOQ010037042">
    <property type="protein sequence ID" value="CAF1606887.1"/>
    <property type="molecule type" value="Genomic_DNA"/>
</dbReference>
<protein>
    <submittedName>
        <fullName evidence="1">Uncharacterized protein</fullName>
    </submittedName>
</protein>
<reference evidence="1" key="1">
    <citation type="submission" date="2021-02" db="EMBL/GenBank/DDBJ databases">
        <authorList>
            <person name="Nowell W R."/>
        </authorList>
    </citation>
    <scope>NUCLEOTIDE SEQUENCE</scope>
</reference>
<sequence>MSAAASVGGSFMGFSGGPDVSVESFEINAKKQGKEKITRTATITRKIQCIGPPCYNLDLFIQALYSHNSSWYVIDRDALLSFIPVWEIILTQYSSQPQMIDAANLFKLTWLLAAQEYEHVFLIQCEIQRIRYGDYISSGGSKRNLIKSPTNANGTCNL</sequence>
<organism evidence="1 3">
    <name type="scientific">Didymodactylos carnosus</name>
    <dbReference type="NCBI Taxonomy" id="1234261"/>
    <lineage>
        <taxon>Eukaryota</taxon>
        <taxon>Metazoa</taxon>
        <taxon>Spiralia</taxon>
        <taxon>Gnathifera</taxon>
        <taxon>Rotifera</taxon>
        <taxon>Eurotatoria</taxon>
        <taxon>Bdelloidea</taxon>
        <taxon>Philodinida</taxon>
        <taxon>Philodinidae</taxon>
        <taxon>Didymodactylos</taxon>
    </lineage>
</organism>
<dbReference type="EMBL" id="CAJOBC010103643">
    <property type="protein sequence ID" value="CAF4487244.1"/>
    <property type="molecule type" value="Genomic_DNA"/>
</dbReference>
<accession>A0A816B8K6</accession>